<dbReference type="Proteomes" id="UP001174694">
    <property type="component" value="Unassembled WGS sequence"/>
</dbReference>
<evidence type="ECO:0000256" key="1">
    <source>
        <dbReference type="ARBA" id="ARBA00022801"/>
    </source>
</evidence>
<keyword evidence="1" id="KW-0378">Hydrolase</keyword>
<dbReference type="SUPFAM" id="SSF53474">
    <property type="entry name" value="alpha/beta-Hydrolases"/>
    <property type="match status" value="1"/>
</dbReference>
<dbReference type="InterPro" id="IPR013094">
    <property type="entry name" value="AB_hydrolase_3"/>
</dbReference>
<dbReference type="Pfam" id="PF07859">
    <property type="entry name" value="Abhydrolase_3"/>
    <property type="match status" value="1"/>
</dbReference>
<dbReference type="InterPro" id="IPR029058">
    <property type="entry name" value="AB_hydrolase_fold"/>
</dbReference>
<reference evidence="3" key="1">
    <citation type="submission" date="2022-07" db="EMBL/GenBank/DDBJ databases">
        <title>Fungi with potential for degradation of polypropylene.</title>
        <authorList>
            <person name="Gostincar C."/>
        </authorList>
    </citation>
    <scope>NUCLEOTIDE SEQUENCE</scope>
    <source>
        <strain evidence="3">EXF-13308</strain>
    </source>
</reference>
<dbReference type="EMBL" id="JANBVO010000012">
    <property type="protein sequence ID" value="KAJ9148607.1"/>
    <property type="molecule type" value="Genomic_DNA"/>
</dbReference>
<sequence>MATSLRYDPEYQAWKKIADASSGFDNAPPVLDTITKLREFTEKILYHIFRMNPWPEGIEETKTEVTSAHDGATVSVSRFATAAQRASAEPQPAILYIHGGGMVSCTVEIFAPSIAQKAADAGVQMFSPDYRLAPEHPAPTGVYDCFAALQWLSAHARELNVDPARIAVMGDSAGGGLAAGTVLMARDHGLSPPLAKQILVYPMLDDRTTTRIPPDSPLVRWLNWQHSDNVLAWDAYVGPDNRGREDADVSPYAAPARAQSLAGLPPTYIDVGTLDLFRDEDIEYARRLAAENIEVEFHMYPGLPHGFESAVGIGATKRAEENRTRAARTF</sequence>
<accession>A0AA38VRF5</accession>
<dbReference type="PANTHER" id="PTHR48081">
    <property type="entry name" value="AB HYDROLASE SUPERFAMILY PROTEIN C4A8.06C"/>
    <property type="match status" value="1"/>
</dbReference>
<evidence type="ECO:0000259" key="2">
    <source>
        <dbReference type="Pfam" id="PF07859"/>
    </source>
</evidence>
<organism evidence="3 4">
    <name type="scientific">Pleurostoma richardsiae</name>
    <dbReference type="NCBI Taxonomy" id="41990"/>
    <lineage>
        <taxon>Eukaryota</taxon>
        <taxon>Fungi</taxon>
        <taxon>Dikarya</taxon>
        <taxon>Ascomycota</taxon>
        <taxon>Pezizomycotina</taxon>
        <taxon>Sordariomycetes</taxon>
        <taxon>Sordariomycetidae</taxon>
        <taxon>Calosphaeriales</taxon>
        <taxon>Pleurostomataceae</taxon>
        <taxon>Pleurostoma</taxon>
    </lineage>
</organism>
<gene>
    <name evidence="3" type="ORF">NKR23_g4812</name>
</gene>
<dbReference type="GO" id="GO:0016787">
    <property type="term" value="F:hydrolase activity"/>
    <property type="evidence" value="ECO:0007669"/>
    <property type="project" value="UniProtKB-KW"/>
</dbReference>
<dbReference type="GO" id="GO:0004497">
    <property type="term" value="F:monooxygenase activity"/>
    <property type="evidence" value="ECO:0007669"/>
    <property type="project" value="UniProtKB-KW"/>
</dbReference>
<keyword evidence="4" id="KW-1185">Reference proteome</keyword>
<dbReference type="Gene3D" id="3.40.50.1820">
    <property type="entry name" value="alpha/beta hydrolase"/>
    <property type="match status" value="1"/>
</dbReference>
<name>A0AA38VRF5_9PEZI</name>
<dbReference type="PANTHER" id="PTHR48081:SF8">
    <property type="entry name" value="ALPHA_BETA HYDROLASE FOLD-3 DOMAIN-CONTAINING PROTEIN-RELATED"/>
    <property type="match status" value="1"/>
</dbReference>
<evidence type="ECO:0000313" key="4">
    <source>
        <dbReference type="Proteomes" id="UP001174694"/>
    </source>
</evidence>
<comment type="caution">
    <text evidence="3">The sequence shown here is derived from an EMBL/GenBank/DDBJ whole genome shotgun (WGS) entry which is preliminary data.</text>
</comment>
<feature type="domain" description="Alpha/beta hydrolase fold-3" evidence="2">
    <location>
        <begin position="94"/>
        <end position="308"/>
    </location>
</feature>
<proteinExistence type="predicted"/>
<dbReference type="AlphaFoldDB" id="A0AA38VRF5"/>
<protein>
    <submittedName>
        <fullName evidence="3">Arylesterase monooxygenase</fullName>
    </submittedName>
</protein>
<keyword evidence="3" id="KW-0560">Oxidoreductase</keyword>
<dbReference type="InterPro" id="IPR050300">
    <property type="entry name" value="GDXG_lipolytic_enzyme"/>
</dbReference>
<evidence type="ECO:0000313" key="3">
    <source>
        <dbReference type="EMBL" id="KAJ9148607.1"/>
    </source>
</evidence>
<keyword evidence="3" id="KW-0503">Monooxygenase</keyword>